<dbReference type="InterPro" id="IPR014757">
    <property type="entry name" value="Tscrpt_reg_IclR_C"/>
</dbReference>
<dbReference type="InterPro" id="IPR005471">
    <property type="entry name" value="Tscrpt_reg_IclR_N"/>
</dbReference>
<dbReference type="PANTHER" id="PTHR30136">
    <property type="entry name" value="HELIX-TURN-HELIX TRANSCRIPTIONAL REGULATOR, ICLR FAMILY"/>
    <property type="match status" value="1"/>
</dbReference>
<keyword evidence="2 6" id="KW-0238">DNA-binding</keyword>
<evidence type="ECO:0000256" key="1">
    <source>
        <dbReference type="ARBA" id="ARBA00023015"/>
    </source>
</evidence>
<reference evidence="7" key="1">
    <citation type="submission" date="2016-10" db="EMBL/GenBank/DDBJ databases">
        <authorList>
            <person name="Varghese N."/>
            <person name="Submissions S."/>
        </authorList>
    </citation>
    <scope>NUCLEOTIDE SEQUENCE [LARGE SCALE GENOMIC DNA]</scope>
    <source>
        <strain evidence="7">DSM 44498</strain>
    </source>
</reference>
<evidence type="ECO:0000259" key="5">
    <source>
        <dbReference type="PROSITE" id="PS51078"/>
    </source>
</evidence>
<proteinExistence type="predicted"/>
<dbReference type="Proteomes" id="UP000183561">
    <property type="component" value="Unassembled WGS sequence"/>
</dbReference>
<evidence type="ECO:0000256" key="3">
    <source>
        <dbReference type="ARBA" id="ARBA00023163"/>
    </source>
</evidence>
<evidence type="ECO:0000313" key="7">
    <source>
        <dbReference type="Proteomes" id="UP000183561"/>
    </source>
</evidence>
<feature type="domain" description="IclR-ED" evidence="5">
    <location>
        <begin position="125"/>
        <end position="307"/>
    </location>
</feature>
<dbReference type="SUPFAM" id="SSF46785">
    <property type="entry name" value="Winged helix' DNA-binding domain"/>
    <property type="match status" value="1"/>
</dbReference>
<sequence>MQKRLLLARCCSLQPDESTPCAYADSTRWQVDRTPDLTRMLSAMQNHGPRQQAPEATPPQYPIESVDNALRLLLLLGEQTEIRLTEASQYLGVASSTAHRLLAMLQYRGFIRQDPTSKAYRPGPALTGVAFAIFARLDIPQTAAPILRTLSEELRETVHIGALDGRTVRFIAALESPSAVRVASRLGKVMPAHCTSTGKAMLAELSLDELHQLYPTEELEQVTPQSISTRTELEAQLEEVRRKGYAVNREESEEGVASVAVSVPTNAPGMRLAMNVSAPKHRLRPAQVRSIGRALTDAADQLAAALG</sequence>
<dbReference type="GO" id="GO:0045892">
    <property type="term" value="P:negative regulation of DNA-templated transcription"/>
    <property type="evidence" value="ECO:0007669"/>
    <property type="project" value="TreeGrafter"/>
</dbReference>
<dbReference type="InterPro" id="IPR036390">
    <property type="entry name" value="WH_DNA-bd_sf"/>
</dbReference>
<keyword evidence="3" id="KW-0804">Transcription</keyword>
<dbReference type="InterPro" id="IPR029016">
    <property type="entry name" value="GAF-like_dom_sf"/>
</dbReference>
<dbReference type="PANTHER" id="PTHR30136:SF35">
    <property type="entry name" value="HTH-TYPE TRANSCRIPTIONAL REGULATOR RV1719"/>
    <property type="match status" value="1"/>
</dbReference>
<dbReference type="GO" id="GO:0003677">
    <property type="term" value="F:DNA binding"/>
    <property type="evidence" value="ECO:0007669"/>
    <property type="project" value="UniProtKB-KW"/>
</dbReference>
<dbReference type="Gene3D" id="1.10.10.10">
    <property type="entry name" value="Winged helix-like DNA-binding domain superfamily/Winged helix DNA-binding domain"/>
    <property type="match status" value="1"/>
</dbReference>
<name>A0A1H4LMN3_9NOCA</name>
<dbReference type="SUPFAM" id="SSF55781">
    <property type="entry name" value="GAF domain-like"/>
    <property type="match status" value="1"/>
</dbReference>
<keyword evidence="1" id="KW-0805">Transcription regulation</keyword>
<accession>A0A1H4LMN3</accession>
<dbReference type="SMART" id="SM00346">
    <property type="entry name" value="HTH_ICLR"/>
    <property type="match status" value="1"/>
</dbReference>
<dbReference type="PROSITE" id="PS51078">
    <property type="entry name" value="ICLR_ED"/>
    <property type="match status" value="1"/>
</dbReference>
<dbReference type="Pfam" id="PF01614">
    <property type="entry name" value="IclR_C"/>
    <property type="match status" value="1"/>
</dbReference>
<dbReference type="EMBL" id="FNSV01000005">
    <property type="protein sequence ID" value="SEB71943.1"/>
    <property type="molecule type" value="Genomic_DNA"/>
</dbReference>
<keyword evidence="7" id="KW-1185">Reference proteome</keyword>
<dbReference type="PROSITE" id="PS51077">
    <property type="entry name" value="HTH_ICLR"/>
    <property type="match status" value="1"/>
</dbReference>
<gene>
    <name evidence="6" type="ORF">SAMN04490239_1372</name>
</gene>
<evidence type="ECO:0000256" key="2">
    <source>
        <dbReference type="ARBA" id="ARBA00023125"/>
    </source>
</evidence>
<dbReference type="Pfam" id="PF09339">
    <property type="entry name" value="HTH_IclR"/>
    <property type="match status" value="1"/>
</dbReference>
<dbReference type="AlphaFoldDB" id="A0A1H4LMN3"/>
<organism evidence="6 7">
    <name type="scientific">Rhodococcus koreensis</name>
    <dbReference type="NCBI Taxonomy" id="99653"/>
    <lineage>
        <taxon>Bacteria</taxon>
        <taxon>Bacillati</taxon>
        <taxon>Actinomycetota</taxon>
        <taxon>Actinomycetes</taxon>
        <taxon>Mycobacteriales</taxon>
        <taxon>Nocardiaceae</taxon>
        <taxon>Rhodococcus</taxon>
    </lineage>
</organism>
<dbReference type="GO" id="GO:0003700">
    <property type="term" value="F:DNA-binding transcription factor activity"/>
    <property type="evidence" value="ECO:0007669"/>
    <property type="project" value="TreeGrafter"/>
</dbReference>
<feature type="domain" description="HTH iclR-type" evidence="4">
    <location>
        <begin position="63"/>
        <end position="124"/>
    </location>
</feature>
<dbReference type="InterPro" id="IPR036388">
    <property type="entry name" value="WH-like_DNA-bd_sf"/>
</dbReference>
<evidence type="ECO:0000259" key="4">
    <source>
        <dbReference type="PROSITE" id="PS51077"/>
    </source>
</evidence>
<protein>
    <submittedName>
        <fullName evidence="6">DNA-binding transcriptional regulator, IclR family</fullName>
    </submittedName>
</protein>
<dbReference type="Gene3D" id="3.30.450.40">
    <property type="match status" value="1"/>
</dbReference>
<dbReference type="InterPro" id="IPR050707">
    <property type="entry name" value="HTH_MetabolicPath_Reg"/>
</dbReference>
<evidence type="ECO:0000313" key="6">
    <source>
        <dbReference type="EMBL" id="SEB71943.1"/>
    </source>
</evidence>